<dbReference type="Pfam" id="PF08241">
    <property type="entry name" value="Methyltransf_11"/>
    <property type="match status" value="1"/>
</dbReference>
<dbReference type="GO" id="GO:0032259">
    <property type="term" value="P:methylation"/>
    <property type="evidence" value="ECO:0007669"/>
    <property type="project" value="UniProtKB-KW"/>
</dbReference>
<dbReference type="InterPro" id="IPR013216">
    <property type="entry name" value="Methyltransf_11"/>
</dbReference>
<evidence type="ECO:0000256" key="1">
    <source>
        <dbReference type="ARBA" id="ARBA00022679"/>
    </source>
</evidence>
<evidence type="ECO:0000313" key="3">
    <source>
        <dbReference type="EMBL" id="TWP52970.1"/>
    </source>
</evidence>
<sequence>MSDATAYDQVHRTGGVSLLHELTARAFGTEFVPEIQAFSSCSRRTLDYAASRLALRPGDTLVDLGCGRGGPGLWLARELRVRLIGIDFSAEGIAQARVRREHFGVDAAFHTGTFDATELPDASVDGVVSVDALPFAPDRAAALAEIRRVLKPGGRLVASVWETTDSWRPDLESAGLEVEDRTEAPEVFVRMQALYDEWIAHERELRAEVGDDVTDDLVAEARSGQEKFRDRTALLVTARRSAGTD</sequence>
<dbReference type="Gene3D" id="3.40.50.150">
    <property type="entry name" value="Vaccinia Virus protein VP39"/>
    <property type="match status" value="1"/>
</dbReference>
<name>A0A563EZ18_9PSEU</name>
<keyword evidence="3" id="KW-0489">Methyltransferase</keyword>
<dbReference type="PANTHER" id="PTHR44068">
    <property type="entry name" value="ZGC:194242"/>
    <property type="match status" value="1"/>
</dbReference>
<dbReference type="GO" id="GO:0008757">
    <property type="term" value="F:S-adenosylmethionine-dependent methyltransferase activity"/>
    <property type="evidence" value="ECO:0007669"/>
    <property type="project" value="InterPro"/>
</dbReference>
<protein>
    <submittedName>
        <fullName evidence="3">Class I SAM-dependent methyltransferase</fullName>
    </submittedName>
</protein>
<keyword evidence="4" id="KW-1185">Reference proteome</keyword>
<reference evidence="3 4" key="1">
    <citation type="submission" date="2019-07" db="EMBL/GenBank/DDBJ databases">
        <title>Lentzea xizangensis sp. nov., isolated from Qinghai-Tibetan Plateau Soils.</title>
        <authorList>
            <person name="Huang J."/>
        </authorList>
    </citation>
    <scope>NUCLEOTIDE SEQUENCE [LARGE SCALE GENOMIC DNA]</scope>
    <source>
        <strain evidence="3 4">FXJ1.1311</strain>
    </source>
</reference>
<dbReference type="EMBL" id="VOBR01000004">
    <property type="protein sequence ID" value="TWP52970.1"/>
    <property type="molecule type" value="Genomic_DNA"/>
</dbReference>
<organism evidence="3 4">
    <name type="scientific">Lentzea tibetensis</name>
    <dbReference type="NCBI Taxonomy" id="2591470"/>
    <lineage>
        <taxon>Bacteria</taxon>
        <taxon>Bacillati</taxon>
        <taxon>Actinomycetota</taxon>
        <taxon>Actinomycetes</taxon>
        <taxon>Pseudonocardiales</taxon>
        <taxon>Pseudonocardiaceae</taxon>
        <taxon>Lentzea</taxon>
    </lineage>
</organism>
<gene>
    <name evidence="3" type="ORF">FKR81_07655</name>
</gene>
<comment type="caution">
    <text evidence="3">The sequence shown here is derived from an EMBL/GenBank/DDBJ whole genome shotgun (WGS) entry which is preliminary data.</text>
</comment>
<evidence type="ECO:0000313" key="4">
    <source>
        <dbReference type="Proteomes" id="UP000316639"/>
    </source>
</evidence>
<dbReference type="InterPro" id="IPR029063">
    <property type="entry name" value="SAM-dependent_MTases_sf"/>
</dbReference>
<dbReference type="OrthoDB" id="3372196at2"/>
<dbReference type="CDD" id="cd02440">
    <property type="entry name" value="AdoMet_MTases"/>
    <property type="match status" value="1"/>
</dbReference>
<dbReference type="AlphaFoldDB" id="A0A563EZ18"/>
<keyword evidence="1 3" id="KW-0808">Transferase</keyword>
<dbReference type="RefSeq" id="WP_146350223.1">
    <property type="nucleotide sequence ID" value="NZ_VOBR01000004.1"/>
</dbReference>
<dbReference type="InterPro" id="IPR050447">
    <property type="entry name" value="Erg6_SMT_methyltransf"/>
</dbReference>
<proteinExistence type="predicted"/>
<feature type="domain" description="Methyltransferase type 11" evidence="2">
    <location>
        <begin position="62"/>
        <end position="157"/>
    </location>
</feature>
<dbReference type="SUPFAM" id="SSF53335">
    <property type="entry name" value="S-adenosyl-L-methionine-dependent methyltransferases"/>
    <property type="match status" value="1"/>
</dbReference>
<evidence type="ECO:0000259" key="2">
    <source>
        <dbReference type="Pfam" id="PF08241"/>
    </source>
</evidence>
<dbReference type="PANTHER" id="PTHR44068:SF11">
    <property type="entry name" value="GERANYL DIPHOSPHATE 2-C-METHYLTRANSFERASE"/>
    <property type="match status" value="1"/>
</dbReference>
<accession>A0A563EZ18</accession>
<dbReference type="Proteomes" id="UP000316639">
    <property type="component" value="Unassembled WGS sequence"/>
</dbReference>